<dbReference type="RefSeq" id="WP_016482006.1">
    <property type="nucleotide sequence ID" value="NC_021487.1"/>
</dbReference>
<gene>
    <name evidence="7" type="ORF">CCALI_00618</name>
</gene>
<dbReference type="HOGENOM" id="CLU_028880_4_1_0"/>
<proteinExistence type="predicted"/>
<feature type="transmembrane region" description="Helical" evidence="6">
    <location>
        <begin position="117"/>
        <end position="136"/>
    </location>
</feature>
<sequence>MGKLRSLPAETGVAFVFIFIVGFLSWRAPDFATWANIRLLTKQAAELMLVSLGMTFVIATGGIDLSVGSLLGLSGMVLGLVLLHGGTMITACLAALGVGLLVGALHGVLIGRARMPAILITLASYAAARAGATMIYNGGSISAIPLSMNELFDNTLFAGLPVLLWVSLIAIVFSWVLLRHTSFGRSLLALGGNRRATYLTGVPTARIELLVYMLSGLCVGLAAIIDVALKATATPDAGQYLELQAITAVVLGGTSITGGQATILGTALGVAVITVLLSGVRLMGMEDRVGWFFVGVALLLAVEAQRGWRKKGDISS</sequence>
<dbReference type="EMBL" id="HF951689">
    <property type="protein sequence ID" value="CCW34444.1"/>
    <property type="molecule type" value="Genomic_DNA"/>
</dbReference>
<organism evidence="7 8">
    <name type="scientific">Chthonomonas calidirosea (strain DSM 23976 / ICMP 18418 / T49)</name>
    <dbReference type="NCBI Taxonomy" id="1303518"/>
    <lineage>
        <taxon>Bacteria</taxon>
        <taxon>Bacillati</taxon>
        <taxon>Armatimonadota</taxon>
        <taxon>Chthonomonadia</taxon>
        <taxon>Chthonomonadales</taxon>
        <taxon>Chthonomonadaceae</taxon>
        <taxon>Chthonomonas</taxon>
    </lineage>
</organism>
<dbReference type="KEGG" id="ccz:CCALI_00618"/>
<dbReference type="Pfam" id="PF02653">
    <property type="entry name" value="BPD_transp_2"/>
    <property type="match status" value="1"/>
</dbReference>
<name>S0ET03_CHTCT</name>
<feature type="transmembrane region" description="Helical" evidence="6">
    <location>
        <begin position="156"/>
        <end position="178"/>
    </location>
</feature>
<protein>
    <submittedName>
        <fullName evidence="7">Monosaccharide ABC transporter membrane protein,CUT2 family (TC 3.A.1.2.-)</fullName>
    </submittedName>
</protein>
<keyword evidence="8" id="KW-1185">Reference proteome</keyword>
<feature type="transmembrane region" description="Helical" evidence="6">
    <location>
        <begin position="77"/>
        <end position="105"/>
    </location>
</feature>
<keyword evidence="3 6" id="KW-0812">Transmembrane</keyword>
<dbReference type="CDD" id="cd06579">
    <property type="entry name" value="TM_PBP1_transp_AraH_like"/>
    <property type="match status" value="1"/>
</dbReference>
<comment type="subcellular location">
    <subcellularLocation>
        <location evidence="1">Cell membrane</location>
        <topology evidence="1">Multi-pass membrane protein</topology>
    </subcellularLocation>
</comment>
<keyword evidence="2" id="KW-1003">Cell membrane</keyword>
<evidence type="ECO:0000256" key="5">
    <source>
        <dbReference type="ARBA" id="ARBA00023136"/>
    </source>
</evidence>
<evidence type="ECO:0000256" key="3">
    <source>
        <dbReference type="ARBA" id="ARBA00022692"/>
    </source>
</evidence>
<dbReference type="InParanoid" id="S0ET03"/>
<feature type="transmembrane region" description="Helical" evidence="6">
    <location>
        <begin position="47"/>
        <end position="71"/>
    </location>
</feature>
<evidence type="ECO:0000313" key="7">
    <source>
        <dbReference type="EMBL" id="CCW34444.1"/>
    </source>
</evidence>
<feature type="transmembrane region" description="Helical" evidence="6">
    <location>
        <begin position="6"/>
        <end position="26"/>
    </location>
</feature>
<evidence type="ECO:0000256" key="2">
    <source>
        <dbReference type="ARBA" id="ARBA00022475"/>
    </source>
</evidence>
<dbReference type="eggNOG" id="COG1172">
    <property type="taxonomic scope" value="Bacteria"/>
</dbReference>
<dbReference type="PANTHER" id="PTHR32196:SF72">
    <property type="entry name" value="RIBOSE IMPORT PERMEASE PROTEIN RBSC"/>
    <property type="match status" value="1"/>
</dbReference>
<dbReference type="GO" id="GO:0022857">
    <property type="term" value="F:transmembrane transporter activity"/>
    <property type="evidence" value="ECO:0007669"/>
    <property type="project" value="InterPro"/>
</dbReference>
<evidence type="ECO:0000256" key="6">
    <source>
        <dbReference type="SAM" id="Phobius"/>
    </source>
</evidence>
<feature type="transmembrane region" description="Helical" evidence="6">
    <location>
        <begin position="289"/>
        <end position="308"/>
    </location>
</feature>
<reference evidence="8" key="1">
    <citation type="submission" date="2013-03" db="EMBL/GenBank/DDBJ databases">
        <title>Genome sequence of Chthonomonas calidirosea, the first sequenced genome from the Armatimonadetes phylum (formally candidate division OP10).</title>
        <authorList>
            <person name="Lee K.C.Y."/>
            <person name="Morgan X.C."/>
            <person name="Dunfield P.F."/>
            <person name="Tamas I."/>
            <person name="Houghton K.M."/>
            <person name="Vyssotski M."/>
            <person name="Ryan J.L.J."/>
            <person name="Lagutin K."/>
            <person name="McDonald I.R."/>
            <person name="Stott M.B."/>
        </authorList>
    </citation>
    <scope>NUCLEOTIDE SEQUENCE [LARGE SCALE GENOMIC DNA]</scope>
    <source>
        <strain evidence="8">DSM 23976 / ICMP 18418 / T49</strain>
    </source>
</reference>
<dbReference type="InterPro" id="IPR001851">
    <property type="entry name" value="ABC_transp_permease"/>
</dbReference>
<evidence type="ECO:0000256" key="4">
    <source>
        <dbReference type="ARBA" id="ARBA00022989"/>
    </source>
</evidence>
<accession>S0ET03</accession>
<dbReference type="STRING" id="454171.CP488_00536"/>
<dbReference type="Proteomes" id="UP000014227">
    <property type="component" value="Chromosome I"/>
</dbReference>
<keyword evidence="5 6" id="KW-0472">Membrane</keyword>
<dbReference type="OrthoDB" id="9784538at2"/>
<dbReference type="PANTHER" id="PTHR32196">
    <property type="entry name" value="ABC TRANSPORTER PERMEASE PROTEIN YPHD-RELATED-RELATED"/>
    <property type="match status" value="1"/>
</dbReference>
<keyword evidence="4 6" id="KW-1133">Transmembrane helix</keyword>
<dbReference type="PATRIC" id="fig|1303518.3.peg.621"/>
<dbReference type="GO" id="GO:0005886">
    <property type="term" value="C:plasma membrane"/>
    <property type="evidence" value="ECO:0007669"/>
    <property type="project" value="UniProtKB-SubCell"/>
</dbReference>
<feature type="transmembrane region" description="Helical" evidence="6">
    <location>
        <begin position="249"/>
        <end position="277"/>
    </location>
</feature>
<dbReference type="AlphaFoldDB" id="S0ET03"/>
<evidence type="ECO:0000313" key="8">
    <source>
        <dbReference type="Proteomes" id="UP000014227"/>
    </source>
</evidence>
<evidence type="ECO:0000256" key="1">
    <source>
        <dbReference type="ARBA" id="ARBA00004651"/>
    </source>
</evidence>
<feature type="transmembrane region" description="Helical" evidence="6">
    <location>
        <begin position="209"/>
        <end position="229"/>
    </location>
</feature>